<dbReference type="eggNOG" id="COG0524">
    <property type="taxonomic scope" value="Bacteria"/>
</dbReference>
<protein>
    <submittedName>
        <fullName evidence="2">PfkB domain protein</fullName>
    </submittedName>
</protein>
<dbReference type="GO" id="GO:0003824">
    <property type="term" value="F:catalytic activity"/>
    <property type="evidence" value="ECO:0007669"/>
    <property type="project" value="UniProtKB-ARBA"/>
</dbReference>
<evidence type="ECO:0000259" key="1">
    <source>
        <dbReference type="Pfam" id="PF00294"/>
    </source>
</evidence>
<dbReference type="KEGG" id="psl:Psta_2824"/>
<dbReference type="SUPFAM" id="SSF53613">
    <property type="entry name" value="Ribokinase-like"/>
    <property type="match status" value="1"/>
</dbReference>
<dbReference type="Proteomes" id="UP000001887">
    <property type="component" value="Chromosome"/>
</dbReference>
<sequence length="306" mass="32986">MTPRPTILAMGAVAVDHVLVTEAFPREDSKSRVVREYRVVGGCIGTAARAAAALGAKVKYAGKLGTSSEAELVLQALLRSGVDTRLVQRDETSQPIRSVILESEATHSRTVLYNLEDCAPASETWPVEEEISSSDLLLIDHFGMEGMLRAARIAAAASIPIVADFEHDARAEFVELLSLVDHLILAREFALRITATSSPAAACDALWTNARQVVAISCGNEGLYYRDRSTAKPKQMPAIRVIAQRTTGCGDVLHGAYTAAYLRTRDVPHALKFGVAAAAAHAEKPWEDGASIELKRVEQLLAQTAR</sequence>
<organism evidence="2 3">
    <name type="scientific">Pirellula staleyi (strain ATCC 27377 / DSM 6068 / ICPB 4128)</name>
    <name type="common">Pirella staleyi</name>
    <dbReference type="NCBI Taxonomy" id="530564"/>
    <lineage>
        <taxon>Bacteria</taxon>
        <taxon>Pseudomonadati</taxon>
        <taxon>Planctomycetota</taxon>
        <taxon>Planctomycetia</taxon>
        <taxon>Pirellulales</taxon>
        <taxon>Pirellulaceae</taxon>
        <taxon>Pirellula</taxon>
    </lineage>
</organism>
<dbReference type="PANTHER" id="PTHR42774">
    <property type="entry name" value="PHOSPHOTRANSFERASE SYSTEM TRANSPORT PROTEIN"/>
    <property type="match status" value="1"/>
</dbReference>
<feature type="domain" description="Carbohydrate kinase PfkB" evidence="1">
    <location>
        <begin position="7"/>
        <end position="284"/>
    </location>
</feature>
<dbReference type="PANTHER" id="PTHR42774:SF3">
    <property type="entry name" value="KETOHEXOKINASE"/>
    <property type="match status" value="1"/>
</dbReference>
<dbReference type="InterPro" id="IPR052562">
    <property type="entry name" value="Ketohexokinase-related"/>
</dbReference>
<reference evidence="2 3" key="1">
    <citation type="journal article" date="2009" name="Stand. Genomic Sci.">
        <title>Complete genome sequence of Pirellula staleyi type strain (ATCC 27377).</title>
        <authorList>
            <person name="Clum A."/>
            <person name="Tindall B.J."/>
            <person name="Sikorski J."/>
            <person name="Ivanova N."/>
            <person name="Mavrommatis K."/>
            <person name="Lucas S."/>
            <person name="Glavina del Rio T."/>
            <person name="Nolan M."/>
            <person name="Chen F."/>
            <person name="Tice H."/>
            <person name="Pitluck S."/>
            <person name="Cheng J.F."/>
            <person name="Chertkov O."/>
            <person name="Brettin T."/>
            <person name="Han C."/>
            <person name="Detter J.C."/>
            <person name="Kuske C."/>
            <person name="Bruce D."/>
            <person name="Goodwin L."/>
            <person name="Ovchinikova G."/>
            <person name="Pati A."/>
            <person name="Mikhailova N."/>
            <person name="Chen A."/>
            <person name="Palaniappan K."/>
            <person name="Land M."/>
            <person name="Hauser L."/>
            <person name="Chang Y.J."/>
            <person name="Jeffries C.D."/>
            <person name="Chain P."/>
            <person name="Rohde M."/>
            <person name="Goker M."/>
            <person name="Bristow J."/>
            <person name="Eisen J.A."/>
            <person name="Markowitz V."/>
            <person name="Hugenholtz P."/>
            <person name="Kyrpides N.C."/>
            <person name="Klenk H.P."/>
            <person name="Lapidus A."/>
        </authorList>
    </citation>
    <scope>NUCLEOTIDE SEQUENCE [LARGE SCALE GENOMIC DNA]</scope>
    <source>
        <strain evidence="3">ATCC 27377 / DSM 6068 / ICPB 4128</strain>
    </source>
</reference>
<dbReference type="Pfam" id="PF00294">
    <property type="entry name" value="PfkB"/>
    <property type="match status" value="1"/>
</dbReference>
<dbReference type="InterPro" id="IPR029056">
    <property type="entry name" value="Ribokinase-like"/>
</dbReference>
<dbReference type="EMBL" id="CP001848">
    <property type="protein sequence ID" value="ADB17490.1"/>
    <property type="molecule type" value="Genomic_DNA"/>
</dbReference>
<name>D2R7R4_PIRSD</name>
<dbReference type="Gene3D" id="3.40.1190.20">
    <property type="match status" value="1"/>
</dbReference>
<accession>D2R7R4</accession>
<dbReference type="OrthoDB" id="9813569at2"/>
<evidence type="ECO:0000313" key="2">
    <source>
        <dbReference type="EMBL" id="ADB17490.1"/>
    </source>
</evidence>
<dbReference type="InterPro" id="IPR011611">
    <property type="entry name" value="PfkB_dom"/>
</dbReference>
<dbReference type="HOGENOM" id="CLU_027634_10_1_0"/>
<keyword evidence="3" id="KW-1185">Reference proteome</keyword>
<dbReference type="STRING" id="530564.Psta_2824"/>
<proteinExistence type="predicted"/>
<gene>
    <name evidence="2" type="ordered locus">Psta_2824</name>
</gene>
<evidence type="ECO:0000313" key="3">
    <source>
        <dbReference type="Proteomes" id="UP000001887"/>
    </source>
</evidence>
<dbReference type="AlphaFoldDB" id="D2R7R4"/>